<dbReference type="InterPro" id="IPR033992">
    <property type="entry name" value="NKR-like_CTLD"/>
</dbReference>
<name>A0A8C3HXG3_CHRPI</name>
<protein>
    <recommendedName>
        <fullName evidence="3">C-type lectin domain-containing protein</fullName>
    </recommendedName>
</protein>
<dbReference type="AlphaFoldDB" id="A0A8C3HXG3"/>
<keyword evidence="5" id="KW-1185">Reference proteome</keyword>
<dbReference type="InterPro" id="IPR016186">
    <property type="entry name" value="C-type_lectin-like/link_sf"/>
</dbReference>
<evidence type="ECO:0000256" key="2">
    <source>
        <dbReference type="ARBA" id="ARBA00022734"/>
    </source>
</evidence>
<dbReference type="Gene3D" id="3.10.100.10">
    <property type="entry name" value="Mannose-Binding Protein A, subunit A"/>
    <property type="match status" value="1"/>
</dbReference>
<dbReference type="SUPFAM" id="SSF56436">
    <property type="entry name" value="C-type lectin-like"/>
    <property type="match status" value="1"/>
</dbReference>
<dbReference type="Proteomes" id="UP000694380">
    <property type="component" value="Unplaced"/>
</dbReference>
<dbReference type="InterPro" id="IPR016187">
    <property type="entry name" value="CTDL_fold"/>
</dbReference>
<evidence type="ECO:0000313" key="4">
    <source>
        <dbReference type="Ensembl" id="ENSCPBP00000025138.1"/>
    </source>
</evidence>
<dbReference type="CDD" id="cd03593">
    <property type="entry name" value="CLECT_NK_receptors_like"/>
    <property type="match status" value="1"/>
</dbReference>
<dbReference type="InterPro" id="IPR001304">
    <property type="entry name" value="C-type_lectin-like"/>
</dbReference>
<dbReference type="OMA" id="NDEANWT"/>
<dbReference type="GO" id="GO:0005886">
    <property type="term" value="C:plasma membrane"/>
    <property type="evidence" value="ECO:0007669"/>
    <property type="project" value="UniProtKB-SubCell"/>
</dbReference>
<evidence type="ECO:0000313" key="5">
    <source>
        <dbReference type="Proteomes" id="UP000694380"/>
    </source>
</evidence>
<comment type="subcellular location">
    <subcellularLocation>
        <location evidence="1">Cell membrane</location>
        <topology evidence="1">Single-pass type II membrane protein</topology>
    </subcellularLocation>
</comment>
<organism evidence="4 5">
    <name type="scientific">Chrysemys picta bellii</name>
    <name type="common">Western painted turtle</name>
    <name type="synonym">Emys bellii</name>
    <dbReference type="NCBI Taxonomy" id="8478"/>
    <lineage>
        <taxon>Eukaryota</taxon>
        <taxon>Metazoa</taxon>
        <taxon>Chordata</taxon>
        <taxon>Craniata</taxon>
        <taxon>Vertebrata</taxon>
        <taxon>Euteleostomi</taxon>
        <taxon>Archelosauria</taxon>
        <taxon>Testudinata</taxon>
        <taxon>Testudines</taxon>
        <taxon>Cryptodira</taxon>
        <taxon>Durocryptodira</taxon>
        <taxon>Testudinoidea</taxon>
        <taxon>Emydidae</taxon>
        <taxon>Chrysemys</taxon>
    </lineage>
</organism>
<dbReference type="SMART" id="SM00034">
    <property type="entry name" value="CLECT"/>
    <property type="match status" value="1"/>
</dbReference>
<sequence>MLLVPCSSHQMFWSLCLKGFCPLIPGRYRGGVGGERDALTPFYFSVSKDSVTPPDSPAACCPEKWIGYQGKCYLFSEDEANWTSSQHFCSSPGASLAWLDTLQEKDFLMQHKVYPDAWIGLRREPGQPWKWPNGSVFNDLFQIGEGGECAYIYKNTISSSRCYTKRNCICSKPDEFAKRKIA</sequence>
<dbReference type="Pfam" id="PF00059">
    <property type="entry name" value="Lectin_C"/>
    <property type="match status" value="1"/>
</dbReference>
<evidence type="ECO:0000259" key="3">
    <source>
        <dbReference type="PROSITE" id="PS50041"/>
    </source>
</evidence>
<dbReference type="PANTHER" id="PTHR45710">
    <property type="entry name" value="C-TYPE LECTIN DOMAIN-CONTAINING PROTEIN 180"/>
    <property type="match status" value="1"/>
</dbReference>
<dbReference type="GeneTree" id="ENSGT00940000155319"/>
<dbReference type="InterPro" id="IPR050828">
    <property type="entry name" value="C-type_lectin/matrix_domain"/>
</dbReference>
<dbReference type="PANTHER" id="PTHR45710:SF35">
    <property type="entry name" value="C-TYPE LECTIN DOMAIN FAMILY 2 MEMBER D"/>
    <property type="match status" value="1"/>
</dbReference>
<reference evidence="4" key="2">
    <citation type="submission" date="2025-09" db="UniProtKB">
        <authorList>
            <consortium name="Ensembl"/>
        </authorList>
    </citation>
    <scope>IDENTIFICATION</scope>
</reference>
<reference evidence="4" key="1">
    <citation type="submission" date="2025-08" db="UniProtKB">
        <authorList>
            <consortium name="Ensembl"/>
        </authorList>
    </citation>
    <scope>IDENTIFICATION</scope>
</reference>
<accession>A0A8C3HXG3</accession>
<keyword evidence="2" id="KW-0430">Lectin</keyword>
<feature type="domain" description="C-type lectin" evidence="3">
    <location>
        <begin position="68"/>
        <end position="171"/>
    </location>
</feature>
<dbReference type="GO" id="GO:0030246">
    <property type="term" value="F:carbohydrate binding"/>
    <property type="evidence" value="ECO:0007669"/>
    <property type="project" value="UniProtKB-KW"/>
</dbReference>
<dbReference type="Ensembl" id="ENSCPBT00000029617.1">
    <property type="protein sequence ID" value="ENSCPBP00000025138.1"/>
    <property type="gene ID" value="ENSCPBG00000017882.1"/>
</dbReference>
<dbReference type="PROSITE" id="PS50041">
    <property type="entry name" value="C_TYPE_LECTIN_2"/>
    <property type="match status" value="1"/>
</dbReference>
<evidence type="ECO:0000256" key="1">
    <source>
        <dbReference type="ARBA" id="ARBA00004401"/>
    </source>
</evidence>
<proteinExistence type="predicted"/>